<dbReference type="GO" id="GO:0005525">
    <property type="term" value="F:GTP binding"/>
    <property type="evidence" value="ECO:0007669"/>
    <property type="project" value="UniProtKB-UniRule"/>
</dbReference>
<feature type="region of interest" description="G1" evidence="8">
    <location>
        <begin position="14"/>
        <end position="21"/>
    </location>
</feature>
<feature type="region of interest" description="G4" evidence="8">
    <location>
        <begin position="123"/>
        <end position="126"/>
    </location>
</feature>
<dbReference type="NCBIfam" id="TIGR00436">
    <property type="entry name" value="era"/>
    <property type="match status" value="1"/>
</dbReference>
<dbReference type="Proteomes" id="UP000823960">
    <property type="component" value="Unassembled WGS sequence"/>
</dbReference>
<evidence type="ECO:0000256" key="5">
    <source>
        <dbReference type="ARBA" id="ARBA00023134"/>
    </source>
</evidence>
<feature type="domain" description="Era-type G" evidence="11">
    <location>
        <begin position="6"/>
        <end position="174"/>
    </location>
</feature>
<dbReference type="HAMAP" id="MF_00367">
    <property type="entry name" value="GTPase_Era"/>
    <property type="match status" value="1"/>
</dbReference>
<evidence type="ECO:0000313" key="13">
    <source>
        <dbReference type="Proteomes" id="UP000823960"/>
    </source>
</evidence>
<feature type="domain" description="KH type-2" evidence="10">
    <location>
        <begin position="205"/>
        <end position="286"/>
    </location>
</feature>
<evidence type="ECO:0000313" key="12">
    <source>
        <dbReference type="EMBL" id="HIV10885.1"/>
    </source>
</evidence>
<comment type="subcellular location">
    <subcellularLocation>
        <location evidence="7">Cytoplasm</location>
    </subcellularLocation>
    <subcellularLocation>
        <location evidence="7">Cell membrane</location>
        <topology evidence="7">Peripheral membrane protein</topology>
    </subcellularLocation>
</comment>
<gene>
    <name evidence="7 12" type="primary">era</name>
    <name evidence="12" type="ORF">IAD28_04240</name>
</gene>
<evidence type="ECO:0000256" key="6">
    <source>
        <dbReference type="ARBA" id="ARBA00023136"/>
    </source>
</evidence>
<comment type="caution">
    <text evidence="12">The sequence shown here is derived from an EMBL/GenBank/DDBJ whole genome shotgun (WGS) entry which is preliminary data.</text>
</comment>
<feature type="binding site" evidence="7">
    <location>
        <begin position="61"/>
        <end position="65"/>
    </location>
    <ligand>
        <name>GTP</name>
        <dbReference type="ChEBI" id="CHEBI:37565"/>
    </ligand>
</feature>
<dbReference type="EMBL" id="DVOL01000056">
    <property type="protein sequence ID" value="HIV10885.1"/>
    <property type="molecule type" value="Genomic_DNA"/>
</dbReference>
<keyword evidence="7" id="KW-1003">Cell membrane</keyword>
<feature type="region of interest" description="G3" evidence="8">
    <location>
        <begin position="61"/>
        <end position="64"/>
    </location>
</feature>
<keyword evidence="3 7" id="KW-0547">Nucleotide-binding</keyword>
<feature type="region of interest" description="G2" evidence="8">
    <location>
        <begin position="40"/>
        <end position="44"/>
    </location>
</feature>
<dbReference type="PROSITE" id="PS50823">
    <property type="entry name" value="KH_TYPE_2"/>
    <property type="match status" value="1"/>
</dbReference>
<dbReference type="GO" id="GO:0005829">
    <property type="term" value="C:cytosol"/>
    <property type="evidence" value="ECO:0007669"/>
    <property type="project" value="TreeGrafter"/>
</dbReference>
<dbReference type="InterPro" id="IPR005662">
    <property type="entry name" value="GTPase_Era-like"/>
</dbReference>
<accession>A0A9D1T3V5</accession>
<dbReference type="NCBIfam" id="NF000908">
    <property type="entry name" value="PRK00089.1"/>
    <property type="match status" value="1"/>
</dbReference>
<dbReference type="CDD" id="cd22534">
    <property type="entry name" value="KH-II_Era"/>
    <property type="match status" value="1"/>
</dbReference>
<keyword evidence="7" id="KW-0699">rRNA-binding</keyword>
<dbReference type="Gene3D" id="3.30.300.20">
    <property type="match status" value="1"/>
</dbReference>
<dbReference type="SUPFAM" id="SSF52540">
    <property type="entry name" value="P-loop containing nucleoside triphosphate hydrolases"/>
    <property type="match status" value="1"/>
</dbReference>
<dbReference type="GO" id="GO:0000028">
    <property type="term" value="P:ribosomal small subunit assembly"/>
    <property type="evidence" value="ECO:0007669"/>
    <property type="project" value="TreeGrafter"/>
</dbReference>
<reference evidence="12" key="1">
    <citation type="submission" date="2020-10" db="EMBL/GenBank/DDBJ databases">
        <authorList>
            <person name="Gilroy R."/>
        </authorList>
    </citation>
    <scope>NUCLEOTIDE SEQUENCE</scope>
    <source>
        <strain evidence="12">1370</strain>
    </source>
</reference>
<dbReference type="GO" id="GO:0070181">
    <property type="term" value="F:small ribosomal subunit rRNA binding"/>
    <property type="evidence" value="ECO:0007669"/>
    <property type="project" value="UniProtKB-UniRule"/>
</dbReference>
<name>A0A9D1T3V5_9FIRM</name>
<dbReference type="PANTHER" id="PTHR42698:SF1">
    <property type="entry name" value="GTPASE ERA, MITOCHONDRIAL"/>
    <property type="match status" value="1"/>
</dbReference>
<dbReference type="NCBIfam" id="TIGR00231">
    <property type="entry name" value="small_GTP"/>
    <property type="match status" value="1"/>
</dbReference>
<comment type="subunit">
    <text evidence="7">Monomer.</text>
</comment>
<organism evidence="12 13">
    <name type="scientific">Candidatus Faeciplasma avium</name>
    <dbReference type="NCBI Taxonomy" id="2840798"/>
    <lineage>
        <taxon>Bacteria</taxon>
        <taxon>Bacillati</taxon>
        <taxon>Bacillota</taxon>
        <taxon>Clostridia</taxon>
        <taxon>Eubacteriales</taxon>
        <taxon>Oscillospiraceae</taxon>
        <taxon>Oscillospiraceae incertae sedis</taxon>
        <taxon>Candidatus Faeciplasma</taxon>
    </lineage>
</organism>
<dbReference type="Gene3D" id="3.40.50.300">
    <property type="entry name" value="P-loop containing nucleotide triphosphate hydrolases"/>
    <property type="match status" value="1"/>
</dbReference>
<dbReference type="InterPro" id="IPR006073">
    <property type="entry name" value="GTP-bd"/>
</dbReference>
<dbReference type="GO" id="GO:0043024">
    <property type="term" value="F:ribosomal small subunit binding"/>
    <property type="evidence" value="ECO:0007669"/>
    <property type="project" value="TreeGrafter"/>
</dbReference>
<evidence type="ECO:0000256" key="3">
    <source>
        <dbReference type="ARBA" id="ARBA00022741"/>
    </source>
</evidence>
<dbReference type="Pfam" id="PF07650">
    <property type="entry name" value="KH_2"/>
    <property type="match status" value="1"/>
</dbReference>
<evidence type="ECO:0000256" key="8">
    <source>
        <dbReference type="PROSITE-ProRule" id="PRU01050"/>
    </source>
</evidence>
<dbReference type="InterPro" id="IPR030388">
    <property type="entry name" value="G_ERA_dom"/>
</dbReference>
<dbReference type="InterPro" id="IPR005225">
    <property type="entry name" value="Small_GTP-bd"/>
</dbReference>
<dbReference type="InterPro" id="IPR015946">
    <property type="entry name" value="KH_dom-like_a/b"/>
</dbReference>
<keyword evidence="4 7" id="KW-0694">RNA-binding</keyword>
<dbReference type="Pfam" id="PF01926">
    <property type="entry name" value="MMR_HSR1"/>
    <property type="match status" value="1"/>
</dbReference>
<dbReference type="PROSITE" id="PS51713">
    <property type="entry name" value="G_ERA"/>
    <property type="match status" value="1"/>
</dbReference>
<evidence type="ECO:0000256" key="7">
    <source>
        <dbReference type="HAMAP-Rule" id="MF_00367"/>
    </source>
</evidence>
<feature type="region of interest" description="G5" evidence="8">
    <location>
        <begin position="153"/>
        <end position="155"/>
    </location>
</feature>
<keyword evidence="5 7" id="KW-0342">GTP-binding</keyword>
<feature type="binding site" evidence="7">
    <location>
        <begin position="123"/>
        <end position="126"/>
    </location>
    <ligand>
        <name>GTP</name>
        <dbReference type="ChEBI" id="CHEBI:37565"/>
    </ligand>
</feature>
<evidence type="ECO:0000259" key="10">
    <source>
        <dbReference type="PROSITE" id="PS50823"/>
    </source>
</evidence>
<comment type="function">
    <text evidence="7">An essential GTPase that binds both GDP and GTP, with rapid nucleotide exchange. Plays a role in 16S rRNA processing and 30S ribosomal subunit biogenesis and possibly also in cell cycle regulation and energy metabolism.</text>
</comment>
<proteinExistence type="inferred from homology"/>
<dbReference type="InterPro" id="IPR027417">
    <property type="entry name" value="P-loop_NTPase"/>
</dbReference>
<evidence type="ECO:0000256" key="1">
    <source>
        <dbReference type="ARBA" id="ARBA00007921"/>
    </source>
</evidence>
<dbReference type="InterPro" id="IPR004044">
    <property type="entry name" value="KH_dom_type_2"/>
</dbReference>
<keyword evidence="7" id="KW-0690">Ribosome biogenesis</keyword>
<dbReference type="SUPFAM" id="SSF54814">
    <property type="entry name" value="Prokaryotic type KH domain (KH-domain type II)"/>
    <property type="match status" value="1"/>
</dbReference>
<dbReference type="PANTHER" id="PTHR42698">
    <property type="entry name" value="GTPASE ERA"/>
    <property type="match status" value="1"/>
</dbReference>
<evidence type="ECO:0000256" key="2">
    <source>
        <dbReference type="ARBA" id="ARBA00020484"/>
    </source>
</evidence>
<dbReference type="GO" id="GO:0005886">
    <property type="term" value="C:plasma membrane"/>
    <property type="evidence" value="ECO:0007669"/>
    <property type="project" value="UniProtKB-SubCell"/>
</dbReference>
<evidence type="ECO:0000256" key="4">
    <source>
        <dbReference type="ARBA" id="ARBA00022884"/>
    </source>
</evidence>
<keyword evidence="7" id="KW-0963">Cytoplasm</keyword>
<dbReference type="GO" id="GO:0003924">
    <property type="term" value="F:GTPase activity"/>
    <property type="evidence" value="ECO:0007669"/>
    <property type="project" value="UniProtKB-UniRule"/>
</dbReference>
<keyword evidence="6 7" id="KW-0472">Membrane</keyword>
<feature type="binding site" evidence="7">
    <location>
        <begin position="14"/>
        <end position="21"/>
    </location>
    <ligand>
        <name>GTP</name>
        <dbReference type="ChEBI" id="CHEBI:37565"/>
    </ligand>
</feature>
<protein>
    <recommendedName>
        <fullName evidence="2 7">GTPase Era</fullName>
    </recommendedName>
</protein>
<dbReference type="PRINTS" id="PR00326">
    <property type="entry name" value="GTP1OBG"/>
</dbReference>
<comment type="similarity">
    <text evidence="1 7 8 9">Belongs to the TRAFAC class TrmE-Era-EngA-EngB-Septin-like GTPase superfamily. Era GTPase family.</text>
</comment>
<dbReference type="CDD" id="cd04163">
    <property type="entry name" value="Era"/>
    <property type="match status" value="1"/>
</dbReference>
<evidence type="ECO:0000259" key="11">
    <source>
        <dbReference type="PROSITE" id="PS51713"/>
    </source>
</evidence>
<sequence length="303" mass="33710">MAGAGKNVFVTILGRPNVGKSSLLNALVGEKIAAVSSKPQTTRTKITGVLTRDEVQYVFIDTPGMHRSRDRLSEHMLKAIGSSLGSVDCVLLVADAQKKPNEAERELIRSLRQSGAPALLVINKIDLLEKKDMILPVIAEYSSLYPFDECIPVSALSLDGLDRLLEIILRYSKEGPHYFPDDKFTDQPERVLISEMIREKLLELLSKEVPHGIAVGIESLSERDNRQGEGIMDITAVIYCEKESHKGIVIGKGGAMLKKVGQLAREDIERFFMIKVNLQLWVKVKEGWRNREGLIKNFGLSSD</sequence>
<dbReference type="AlphaFoldDB" id="A0A9D1T3V5"/>
<reference evidence="12" key="2">
    <citation type="journal article" date="2021" name="PeerJ">
        <title>Extensive microbial diversity within the chicken gut microbiome revealed by metagenomics and culture.</title>
        <authorList>
            <person name="Gilroy R."/>
            <person name="Ravi A."/>
            <person name="Getino M."/>
            <person name="Pursley I."/>
            <person name="Horton D.L."/>
            <person name="Alikhan N.F."/>
            <person name="Baker D."/>
            <person name="Gharbi K."/>
            <person name="Hall N."/>
            <person name="Watson M."/>
            <person name="Adriaenssens E.M."/>
            <person name="Foster-Nyarko E."/>
            <person name="Jarju S."/>
            <person name="Secka A."/>
            <person name="Antonio M."/>
            <person name="Oren A."/>
            <person name="Chaudhuri R.R."/>
            <person name="La Ragione R."/>
            <person name="Hildebrand F."/>
            <person name="Pallen M.J."/>
        </authorList>
    </citation>
    <scope>NUCLEOTIDE SEQUENCE</scope>
    <source>
        <strain evidence="12">1370</strain>
    </source>
</reference>
<dbReference type="InterPro" id="IPR009019">
    <property type="entry name" value="KH_sf_prok-type"/>
</dbReference>
<evidence type="ECO:0000256" key="9">
    <source>
        <dbReference type="RuleBase" id="RU003761"/>
    </source>
</evidence>